<evidence type="ECO:0008006" key="3">
    <source>
        <dbReference type="Google" id="ProtNLM"/>
    </source>
</evidence>
<evidence type="ECO:0000313" key="2">
    <source>
        <dbReference type="Proteomes" id="UP000053477"/>
    </source>
</evidence>
<dbReference type="EMBL" id="KQ086124">
    <property type="protein sequence ID" value="KLO07703.1"/>
    <property type="molecule type" value="Genomic_DNA"/>
</dbReference>
<dbReference type="AlphaFoldDB" id="A0A0H2RDT9"/>
<accession>A0A0H2RDT9</accession>
<evidence type="ECO:0000313" key="1">
    <source>
        <dbReference type="EMBL" id="KLO07703.1"/>
    </source>
</evidence>
<sequence>MYPKIFLLVSRRWYDITLDIPTLWSYLSTTDDSTMDGISLYLERSKSSPLSIRLSYLSRVSEDDEEDSQIEKLVKASSDFRRLISQPQDSQDDVTPSLSLNIEKTTVQLLGEKMTLLLQHAERWNRFLFSASQLRFIYHTADMVTENSGNIPHLIEYGLIYVDQNCCDIMDGLEPSRNTPWLSSPMPLLEILILTCGRTRAMSTKPHRSIHPLFPALRELEVNHLKGRQSLLNLQGLLDCLPQLRTLRLNRIKYFDENLLEQRPTRSVILEDLEELTVKEWDWLSLKCILKFLSLPNVQMISFIKTEIQDVDAYAEIAQESPCFANSRRLRLEGIWFTKWVFRLGFNPELETSLARRWQCTLKLLSSTPGLTSIHLDFETKFLAEPLIRPYFGILHIRVPRFTNNPLLPKLTEMSFSGFSGDEIINIVSGRRELGVPLKALHIDKILILCDEVTFEHWEYLLGEVETLSWFENDELQVGCTCASRTAR</sequence>
<dbReference type="Proteomes" id="UP000053477">
    <property type="component" value="Unassembled WGS sequence"/>
</dbReference>
<protein>
    <recommendedName>
        <fullName evidence="3">F-box domain-containing protein</fullName>
    </recommendedName>
</protein>
<dbReference type="STRING" id="27342.A0A0H2RDT9"/>
<organism evidence="1 2">
    <name type="scientific">Schizopora paradoxa</name>
    <dbReference type="NCBI Taxonomy" id="27342"/>
    <lineage>
        <taxon>Eukaryota</taxon>
        <taxon>Fungi</taxon>
        <taxon>Dikarya</taxon>
        <taxon>Basidiomycota</taxon>
        <taxon>Agaricomycotina</taxon>
        <taxon>Agaricomycetes</taxon>
        <taxon>Hymenochaetales</taxon>
        <taxon>Schizoporaceae</taxon>
        <taxon>Schizopora</taxon>
    </lineage>
</organism>
<name>A0A0H2RDT9_9AGAM</name>
<dbReference type="OrthoDB" id="3224080at2759"/>
<proteinExistence type="predicted"/>
<gene>
    <name evidence="1" type="ORF">SCHPADRAFT_636290</name>
</gene>
<keyword evidence="2" id="KW-1185">Reference proteome</keyword>
<reference evidence="1 2" key="1">
    <citation type="submission" date="2015-04" db="EMBL/GenBank/DDBJ databases">
        <title>Complete genome sequence of Schizopora paradoxa KUC8140, a cosmopolitan wood degrader in East Asia.</title>
        <authorList>
            <consortium name="DOE Joint Genome Institute"/>
            <person name="Min B."/>
            <person name="Park H."/>
            <person name="Jang Y."/>
            <person name="Kim J.-J."/>
            <person name="Kim K.H."/>
            <person name="Pangilinan J."/>
            <person name="Lipzen A."/>
            <person name="Riley R."/>
            <person name="Grigoriev I.V."/>
            <person name="Spatafora J.W."/>
            <person name="Choi I.-G."/>
        </authorList>
    </citation>
    <scope>NUCLEOTIDE SEQUENCE [LARGE SCALE GENOMIC DNA]</scope>
    <source>
        <strain evidence="1 2">KUC8140</strain>
    </source>
</reference>
<dbReference type="InParanoid" id="A0A0H2RDT9"/>